<gene>
    <name evidence="2" type="ORF">GCM10010211_66060</name>
</gene>
<feature type="compositionally biased region" description="Low complexity" evidence="1">
    <location>
        <begin position="56"/>
        <end position="66"/>
    </location>
</feature>
<organism evidence="2 3">
    <name type="scientific">Streptomyces albospinus</name>
    <dbReference type="NCBI Taxonomy" id="285515"/>
    <lineage>
        <taxon>Bacteria</taxon>
        <taxon>Bacillati</taxon>
        <taxon>Actinomycetota</taxon>
        <taxon>Actinomycetes</taxon>
        <taxon>Kitasatosporales</taxon>
        <taxon>Streptomycetaceae</taxon>
        <taxon>Streptomyces</taxon>
    </lineage>
</organism>
<proteinExistence type="predicted"/>
<comment type="caution">
    <text evidence="2">The sequence shown here is derived from an EMBL/GenBank/DDBJ whole genome shotgun (WGS) entry which is preliminary data.</text>
</comment>
<protein>
    <submittedName>
        <fullName evidence="2">Uncharacterized protein</fullName>
    </submittedName>
</protein>
<evidence type="ECO:0000313" key="3">
    <source>
        <dbReference type="Proteomes" id="UP000654471"/>
    </source>
</evidence>
<feature type="region of interest" description="Disordered" evidence="1">
    <location>
        <begin position="55"/>
        <end position="96"/>
    </location>
</feature>
<name>A0ABQ2VMP1_9ACTN</name>
<feature type="region of interest" description="Disordered" evidence="1">
    <location>
        <begin position="1"/>
        <end position="20"/>
    </location>
</feature>
<accession>A0ABQ2VMP1</accession>
<dbReference type="EMBL" id="BMRP01000036">
    <property type="protein sequence ID" value="GGU90313.1"/>
    <property type="molecule type" value="Genomic_DNA"/>
</dbReference>
<keyword evidence="3" id="KW-1185">Reference proteome</keyword>
<dbReference type="Proteomes" id="UP000654471">
    <property type="component" value="Unassembled WGS sequence"/>
</dbReference>
<sequence>MEPGGGSQEGRHPYGRGRPLRVRVRTDGEPLRPQQYVDRPTPGAFLGVAPGRSCVPPLLAGPAGPAAGHGGEQEQQPPGEEQAEHGGGAVPPGFSLWTRMPYLRSKVRIISP</sequence>
<evidence type="ECO:0000256" key="1">
    <source>
        <dbReference type="SAM" id="MobiDB-lite"/>
    </source>
</evidence>
<reference evidence="3" key="1">
    <citation type="journal article" date="2019" name="Int. J. Syst. Evol. Microbiol.">
        <title>The Global Catalogue of Microorganisms (GCM) 10K type strain sequencing project: providing services to taxonomists for standard genome sequencing and annotation.</title>
        <authorList>
            <consortium name="The Broad Institute Genomics Platform"/>
            <consortium name="The Broad Institute Genome Sequencing Center for Infectious Disease"/>
            <person name="Wu L."/>
            <person name="Ma J."/>
        </authorList>
    </citation>
    <scope>NUCLEOTIDE SEQUENCE [LARGE SCALE GENOMIC DNA]</scope>
    <source>
        <strain evidence="3">JCM 3399</strain>
    </source>
</reference>
<evidence type="ECO:0000313" key="2">
    <source>
        <dbReference type="EMBL" id="GGU90313.1"/>
    </source>
</evidence>